<evidence type="ECO:0000313" key="2">
    <source>
        <dbReference type="EMBL" id="CCG00201.1"/>
    </source>
</evidence>
<feature type="domain" description="Secretion system C-terminal sorting" evidence="1">
    <location>
        <begin position="317"/>
        <end position="380"/>
    </location>
</feature>
<gene>
    <name evidence="2" type="ORF">VIS_S3CNB120021</name>
</gene>
<proteinExistence type="predicted"/>
<dbReference type="InterPro" id="IPR026444">
    <property type="entry name" value="Secre_tail"/>
</dbReference>
<protein>
    <recommendedName>
        <fullName evidence="1">Secretion system C-terminal sorting domain-containing protein</fullName>
    </recommendedName>
</protein>
<dbReference type="AlphaFoldDB" id="H6RGP0"/>
<dbReference type="Pfam" id="PF18962">
    <property type="entry name" value="Por_Secre_tail"/>
    <property type="match status" value="1"/>
</dbReference>
<evidence type="ECO:0000259" key="1">
    <source>
        <dbReference type="Pfam" id="PF18962"/>
    </source>
</evidence>
<dbReference type="EMBL" id="FO117601">
    <property type="protein sequence ID" value="CCG00201.1"/>
    <property type="molecule type" value="Genomic_DNA"/>
</dbReference>
<accession>H6RGP0</accession>
<dbReference type="SUPFAM" id="SSF50969">
    <property type="entry name" value="YVTN repeat-like/Quinoprotein amine dehydrogenase"/>
    <property type="match status" value="1"/>
</dbReference>
<organism evidence="2">
    <name type="scientific">uncultured Flavobacteriia bacterium</name>
    <dbReference type="NCBI Taxonomy" id="212695"/>
    <lineage>
        <taxon>Bacteria</taxon>
        <taxon>Pseudomonadati</taxon>
        <taxon>Bacteroidota</taxon>
        <taxon>Flavobacteriia</taxon>
        <taxon>environmental samples</taxon>
    </lineage>
</organism>
<reference evidence="2" key="2">
    <citation type="submission" date="2012-02" db="EMBL/GenBank/DDBJ databases">
        <authorList>
            <person name="Genoscope - CEA"/>
        </authorList>
    </citation>
    <scope>NUCLEOTIDE SEQUENCE</scope>
</reference>
<name>H6RGP0_9BACT</name>
<sequence length="382" mass="43034">MKYLITLIFLFFGLLTIKSQTASEITNIQTPDLDENSGLIFYNNNIITFNDSGGEANLYEINASTGNITRTVTITNATNVDWEDITQDASYIYIGDIGNNNGNRTDLKIYKIAKNDYNGSDDIAVAEIIFYSYADQLDFNSNPNNTNWDAEGLISYSDQLLIFSKNWVDNRVNVYSIPKTNGTYSALLESSYNTNGLITSAEISLNENIIYLIGYSNSQAPFMYTIHGIPNNSLDIFSGVISEKISNIVPLGNQVEAIALFEITPNQHRLYISNEKFIFSYEDITIIFPPKLWLIEIDAETITLDVLDITSDLTFTIFPNPLDKTLNLSEKVDEIIIFDLLGSIVTKQQYVKKITIENLNPGHYIAHIKINNSILIKQLIKK</sequence>
<dbReference type="InterPro" id="IPR011044">
    <property type="entry name" value="Quino_amine_DH_bsu"/>
</dbReference>
<dbReference type="NCBIfam" id="TIGR04183">
    <property type="entry name" value="Por_Secre_tail"/>
    <property type="match status" value="1"/>
</dbReference>
<reference evidence="2" key="1">
    <citation type="journal article" date="2012" name="Environ. Microbiol.">
        <title>Genomic content of uncultured Bacteroidetes from contrasting oceanic provinces in the North Atlantic Ocean.</title>
        <authorList>
            <person name="Gomez-Pereira P.R."/>
            <person name="Schuler M."/>
            <person name="Fuchs B.M."/>
            <person name="Bennke C."/>
            <person name="Teeling H."/>
            <person name="Waldmann J."/>
            <person name="Richter M."/>
            <person name="Barbe V."/>
            <person name="Bataille E."/>
            <person name="Glockner F.O."/>
            <person name="Amann R."/>
        </authorList>
    </citation>
    <scope>NUCLEOTIDE SEQUENCE</scope>
</reference>